<dbReference type="Pfam" id="PF01041">
    <property type="entry name" value="DegT_DnrJ_EryC1"/>
    <property type="match status" value="1"/>
</dbReference>
<dbReference type="Gene3D" id="3.40.640.10">
    <property type="entry name" value="Type I PLP-dependent aspartate aminotransferase-like (Major domain)"/>
    <property type="match status" value="1"/>
</dbReference>
<dbReference type="Gene3D" id="3.90.1150.10">
    <property type="entry name" value="Aspartate Aminotransferase, domain 1"/>
    <property type="match status" value="1"/>
</dbReference>
<evidence type="ECO:0000256" key="1">
    <source>
        <dbReference type="RuleBase" id="RU004508"/>
    </source>
</evidence>
<dbReference type="EMBL" id="LBSA01000002">
    <property type="protein sequence ID" value="KKQ10602.1"/>
    <property type="molecule type" value="Genomic_DNA"/>
</dbReference>
<dbReference type="GO" id="GO:0000271">
    <property type="term" value="P:polysaccharide biosynthetic process"/>
    <property type="evidence" value="ECO:0007669"/>
    <property type="project" value="TreeGrafter"/>
</dbReference>
<dbReference type="AlphaFoldDB" id="A0A0G0EYQ5"/>
<dbReference type="GO" id="GO:0030170">
    <property type="term" value="F:pyridoxal phosphate binding"/>
    <property type="evidence" value="ECO:0007669"/>
    <property type="project" value="TreeGrafter"/>
</dbReference>
<comment type="similarity">
    <text evidence="1">Belongs to the DegT/DnrJ/EryC1 family.</text>
</comment>
<evidence type="ECO:0000313" key="3">
    <source>
        <dbReference type="Proteomes" id="UP000034492"/>
    </source>
</evidence>
<reference evidence="2 3" key="1">
    <citation type="journal article" date="2015" name="Nature">
        <title>rRNA introns, odd ribosomes, and small enigmatic genomes across a large radiation of phyla.</title>
        <authorList>
            <person name="Brown C.T."/>
            <person name="Hug L.A."/>
            <person name="Thomas B.C."/>
            <person name="Sharon I."/>
            <person name="Castelle C.J."/>
            <person name="Singh A."/>
            <person name="Wilkins M.J."/>
            <person name="Williams K.H."/>
            <person name="Banfield J.F."/>
        </authorList>
    </citation>
    <scope>NUCLEOTIDE SEQUENCE [LARGE SCALE GENOMIC DNA]</scope>
</reference>
<dbReference type="PANTHER" id="PTHR30244">
    <property type="entry name" value="TRANSAMINASE"/>
    <property type="match status" value="1"/>
</dbReference>
<gene>
    <name evidence="2" type="ORF">US19_C0002G0021</name>
</gene>
<dbReference type="SUPFAM" id="SSF53383">
    <property type="entry name" value="PLP-dependent transferases"/>
    <property type="match status" value="1"/>
</dbReference>
<comment type="caution">
    <text evidence="2">The sequence shown here is derived from an EMBL/GenBank/DDBJ whole genome shotgun (WGS) entry which is preliminary data.</text>
</comment>
<evidence type="ECO:0000313" key="2">
    <source>
        <dbReference type="EMBL" id="KKQ10602.1"/>
    </source>
</evidence>
<dbReference type="PIRSF" id="PIRSF000390">
    <property type="entry name" value="PLP_StrS"/>
    <property type="match status" value="1"/>
</dbReference>
<dbReference type="Proteomes" id="UP000034492">
    <property type="component" value="Unassembled WGS sequence"/>
</dbReference>
<sequence length="396" mass="45481">MSKNNILRLVKSTFYKERETKRKLVDFIMKAKFLSFGEECKKFEDKFAKWQGRKYCIFLNSGSSANLAIIQALINLGKLKKGDKVGFSSITWSTNVMPLIQLGLSAIPIDIELDHLNVSSDKLKEVIKRHKIKALFLTNLLGFCGDIDEIKKVCEEKGILFIEDNCESPGTIYKGNKLGNYGLASTISFYVGHHMSTIEGGAVVTDDIELATMLRLVRAHGWDRNLDFAAQNEIRKKFKINSEFYSRYTFYDLGFNMRPTEIAGFLGSYQLNYIDEIITKRKKNFDKIASVIYKKTKNYFPIKYDHIDFLSNFAVPVICKSKKIKENLIRSCKDLIEIRPIVGGDMTKQPFFVKYIKDFPSNYSNAKLVHEQGLYFGNNPELTKKEIEKIISVFTK</sequence>
<accession>A0A0G0EYQ5</accession>
<name>A0A0G0EYQ5_9BACT</name>
<proteinExistence type="inferred from homology"/>
<keyword evidence="2" id="KW-0808">Transferase</keyword>
<dbReference type="InterPro" id="IPR000653">
    <property type="entry name" value="DegT/StrS_aminotransferase"/>
</dbReference>
<dbReference type="GO" id="GO:0008483">
    <property type="term" value="F:transaminase activity"/>
    <property type="evidence" value="ECO:0007669"/>
    <property type="project" value="UniProtKB-KW"/>
</dbReference>
<dbReference type="InterPro" id="IPR015424">
    <property type="entry name" value="PyrdxlP-dep_Trfase"/>
</dbReference>
<keyword evidence="1" id="KW-0663">Pyridoxal phosphate</keyword>
<organism evidence="2 3">
    <name type="scientific">Candidatus Daviesbacteria bacterium GW2011_GWB1_36_5</name>
    <dbReference type="NCBI Taxonomy" id="1618426"/>
    <lineage>
        <taxon>Bacteria</taxon>
        <taxon>Candidatus Daviesiibacteriota</taxon>
    </lineage>
</organism>
<dbReference type="InterPro" id="IPR015421">
    <property type="entry name" value="PyrdxlP-dep_Trfase_major"/>
</dbReference>
<dbReference type="InterPro" id="IPR015422">
    <property type="entry name" value="PyrdxlP-dep_Trfase_small"/>
</dbReference>
<protein>
    <submittedName>
        <fullName evidence="2">DegT/DnrJ/EryC1/StrS aminotransferase</fullName>
    </submittedName>
</protein>
<keyword evidence="2" id="KW-0032">Aminotransferase</keyword>
<dbReference type="PANTHER" id="PTHR30244:SF34">
    <property type="entry name" value="DTDP-4-AMINO-4,6-DIDEOXYGALACTOSE TRANSAMINASE"/>
    <property type="match status" value="1"/>
</dbReference>